<dbReference type="PANTHER" id="PTHR31677">
    <property type="entry name" value="AP2 DOMAIN CLASS TRANSCRIPTION FACTOR"/>
    <property type="match status" value="1"/>
</dbReference>
<proteinExistence type="predicted"/>
<keyword evidence="7" id="KW-1133">Transmembrane helix</keyword>
<sequence>MEIRDPGKKRRVWLGTFDTAEAAARAYNIVAREFHGSKAKTNFPLPSEVHSPSQSNTVESPSQPWRFRHWIEKYWKGFGYFGRRHNREFGEGVWEGMNLDPVKYLQFLRLWAVWSVDISFGIKMGVQYRHPETHILNTVLRSIDETRGREQELGHVHVLLVSFFSLWTILHM</sequence>
<keyword evidence="7" id="KW-0472">Membrane</keyword>
<dbReference type="GO" id="GO:0003677">
    <property type="term" value="F:DNA binding"/>
    <property type="evidence" value="ECO:0007669"/>
    <property type="project" value="UniProtKB-KW"/>
</dbReference>
<feature type="transmembrane region" description="Helical" evidence="7">
    <location>
        <begin position="153"/>
        <end position="170"/>
    </location>
</feature>
<keyword evidence="10" id="KW-1185">Reference proteome</keyword>
<evidence type="ECO:0000313" key="10">
    <source>
        <dbReference type="Proteomes" id="UP000834106"/>
    </source>
</evidence>
<evidence type="ECO:0000256" key="2">
    <source>
        <dbReference type="ARBA" id="ARBA00022745"/>
    </source>
</evidence>
<dbReference type="GO" id="GO:0003700">
    <property type="term" value="F:DNA-binding transcription factor activity"/>
    <property type="evidence" value="ECO:0007669"/>
    <property type="project" value="InterPro"/>
</dbReference>
<dbReference type="InterPro" id="IPR036955">
    <property type="entry name" value="AP2/ERF_dom_sf"/>
</dbReference>
<evidence type="ECO:0000256" key="4">
    <source>
        <dbReference type="ARBA" id="ARBA00023125"/>
    </source>
</evidence>
<keyword evidence="5" id="KW-0804">Transcription</keyword>
<dbReference type="AlphaFoldDB" id="A0AAD1ZUN1"/>
<dbReference type="SMART" id="SM00380">
    <property type="entry name" value="AP2"/>
    <property type="match status" value="1"/>
</dbReference>
<evidence type="ECO:0000256" key="7">
    <source>
        <dbReference type="SAM" id="Phobius"/>
    </source>
</evidence>
<keyword evidence="2" id="KW-0936">Ethylene signaling pathway</keyword>
<reference evidence="9" key="1">
    <citation type="submission" date="2023-05" db="EMBL/GenBank/DDBJ databases">
        <authorList>
            <person name="Huff M."/>
        </authorList>
    </citation>
    <scope>NUCLEOTIDE SEQUENCE</scope>
</reference>
<keyword evidence="6" id="KW-0539">Nucleus</keyword>
<evidence type="ECO:0000256" key="1">
    <source>
        <dbReference type="ARBA" id="ARBA00004123"/>
    </source>
</evidence>
<dbReference type="InterPro" id="IPR016177">
    <property type="entry name" value="DNA-bd_dom_sf"/>
</dbReference>
<feature type="domain" description="AP2/ERF" evidence="8">
    <location>
        <begin position="1"/>
        <end position="44"/>
    </location>
</feature>
<dbReference type="PROSITE" id="PS51032">
    <property type="entry name" value="AP2_ERF"/>
    <property type="match status" value="1"/>
</dbReference>
<dbReference type="CDD" id="cd00018">
    <property type="entry name" value="AP2"/>
    <property type="match status" value="1"/>
</dbReference>
<dbReference type="SUPFAM" id="SSF54171">
    <property type="entry name" value="DNA-binding domain"/>
    <property type="match status" value="1"/>
</dbReference>
<dbReference type="Gene3D" id="3.30.730.10">
    <property type="entry name" value="AP2/ERF domain"/>
    <property type="match status" value="1"/>
</dbReference>
<dbReference type="InterPro" id="IPR001471">
    <property type="entry name" value="AP2/ERF_dom"/>
</dbReference>
<name>A0AAD1ZUN1_9LAMI</name>
<keyword evidence="4" id="KW-0238">DNA-binding</keyword>
<organism evidence="9 10">
    <name type="scientific">Fraxinus pennsylvanica</name>
    <dbReference type="NCBI Taxonomy" id="56036"/>
    <lineage>
        <taxon>Eukaryota</taxon>
        <taxon>Viridiplantae</taxon>
        <taxon>Streptophyta</taxon>
        <taxon>Embryophyta</taxon>
        <taxon>Tracheophyta</taxon>
        <taxon>Spermatophyta</taxon>
        <taxon>Magnoliopsida</taxon>
        <taxon>eudicotyledons</taxon>
        <taxon>Gunneridae</taxon>
        <taxon>Pentapetalae</taxon>
        <taxon>asterids</taxon>
        <taxon>lamiids</taxon>
        <taxon>Lamiales</taxon>
        <taxon>Oleaceae</taxon>
        <taxon>Oleeae</taxon>
        <taxon>Fraxinus</taxon>
    </lineage>
</organism>
<evidence type="ECO:0000256" key="6">
    <source>
        <dbReference type="ARBA" id="ARBA00023242"/>
    </source>
</evidence>
<comment type="subcellular location">
    <subcellularLocation>
        <location evidence="1">Nucleus</location>
    </subcellularLocation>
</comment>
<dbReference type="EMBL" id="OU503049">
    <property type="protein sequence ID" value="CAI9776116.1"/>
    <property type="molecule type" value="Genomic_DNA"/>
</dbReference>
<dbReference type="GO" id="GO:0009873">
    <property type="term" value="P:ethylene-activated signaling pathway"/>
    <property type="evidence" value="ECO:0007669"/>
    <property type="project" value="UniProtKB-KW"/>
</dbReference>
<keyword evidence="3" id="KW-0805">Transcription regulation</keyword>
<dbReference type="Proteomes" id="UP000834106">
    <property type="component" value="Chromosome 14"/>
</dbReference>
<evidence type="ECO:0000313" key="9">
    <source>
        <dbReference type="EMBL" id="CAI9776116.1"/>
    </source>
</evidence>
<dbReference type="GO" id="GO:0005634">
    <property type="term" value="C:nucleus"/>
    <property type="evidence" value="ECO:0007669"/>
    <property type="project" value="UniProtKB-SubCell"/>
</dbReference>
<dbReference type="PANTHER" id="PTHR31677:SF228">
    <property type="entry name" value="ETHYLENE-RESPONSIVE TRANSCRIPTION FACTOR 10-RELATED"/>
    <property type="match status" value="1"/>
</dbReference>
<evidence type="ECO:0000259" key="8">
    <source>
        <dbReference type="PROSITE" id="PS51032"/>
    </source>
</evidence>
<gene>
    <name evidence="9" type="ORF">FPE_LOCUS23546</name>
</gene>
<keyword evidence="7" id="KW-0812">Transmembrane</keyword>
<evidence type="ECO:0000256" key="5">
    <source>
        <dbReference type="ARBA" id="ARBA00023163"/>
    </source>
</evidence>
<protein>
    <recommendedName>
        <fullName evidence="8">AP2/ERF domain-containing protein</fullName>
    </recommendedName>
</protein>
<accession>A0AAD1ZUN1</accession>
<evidence type="ECO:0000256" key="3">
    <source>
        <dbReference type="ARBA" id="ARBA00023015"/>
    </source>
</evidence>